<comment type="catalytic activity">
    <reaction evidence="8">
        <text>5-O-(1-carboxyvinyl)-3-phosphoshikimate = chorismate + phosphate</text>
        <dbReference type="Rhea" id="RHEA:21020"/>
        <dbReference type="ChEBI" id="CHEBI:29748"/>
        <dbReference type="ChEBI" id="CHEBI:43474"/>
        <dbReference type="ChEBI" id="CHEBI:57701"/>
        <dbReference type="EC" id="4.2.3.5"/>
    </reaction>
</comment>
<dbReference type="GeneID" id="78336444"/>
<protein>
    <recommendedName>
        <fullName evidence="3 7">Chorismate synthase</fullName>
        <ecNumber evidence="3 7">4.2.3.5</ecNumber>
    </recommendedName>
</protein>
<comment type="similarity">
    <text evidence="2 8">Belongs to the chorismate synthase family.</text>
</comment>
<dbReference type="Gene3D" id="3.60.150.10">
    <property type="entry name" value="Chorismate synthase AroC"/>
    <property type="match status" value="1"/>
</dbReference>
<keyword evidence="4 8" id="KW-0028">Amino-acid biosynthesis</keyword>
<dbReference type="PANTHER" id="PTHR21085:SF0">
    <property type="entry name" value="CHORISMATE SYNTHASE"/>
    <property type="match status" value="1"/>
</dbReference>
<evidence type="ECO:0000256" key="6">
    <source>
        <dbReference type="ARBA" id="ARBA00023239"/>
    </source>
</evidence>
<dbReference type="AlphaFoldDB" id="G6AVI0"/>
<dbReference type="PANTHER" id="PTHR21085">
    <property type="entry name" value="CHORISMATE SYNTHASE"/>
    <property type="match status" value="1"/>
</dbReference>
<comment type="pathway">
    <text evidence="1 8">Metabolic intermediate biosynthesis; chorismate biosynthesis; chorismate from D-erythrose 4-phosphate and phosphoenolpyruvate: step 7/7.</text>
</comment>
<dbReference type="GO" id="GO:0005829">
    <property type="term" value="C:cytosol"/>
    <property type="evidence" value="ECO:0007669"/>
    <property type="project" value="TreeGrafter"/>
</dbReference>
<keyword evidence="5 8" id="KW-0057">Aromatic amino acid biosynthesis</keyword>
<sequence length="170" mass="18830">MHNTFGTLFTLTTFGESHGEAIGGVVDGMPAGILIDMEFIQNELRRRRPGQSHITTQRNEQDQVELLSGVFEGKSTGCPIGFIVRNTNQHSADYDDLRSIFRPSHADFTYTCKYGIRDYRGGGRSSARITISRCVGGALAKLALRQMGVSITAYTSQVGNIILDRDYTKY</sequence>
<dbReference type="GO" id="GO:0009073">
    <property type="term" value="P:aromatic amino acid family biosynthetic process"/>
    <property type="evidence" value="ECO:0007669"/>
    <property type="project" value="UniProtKB-KW"/>
</dbReference>
<keyword evidence="6 8" id="KW-0456">Lyase</keyword>
<dbReference type="Proteomes" id="UP000004407">
    <property type="component" value="Unassembled WGS sequence"/>
</dbReference>
<evidence type="ECO:0000256" key="8">
    <source>
        <dbReference type="RuleBase" id="RU000605"/>
    </source>
</evidence>
<accession>G6AVI0</accession>
<dbReference type="SUPFAM" id="SSF103263">
    <property type="entry name" value="Chorismate synthase, AroC"/>
    <property type="match status" value="1"/>
</dbReference>
<comment type="cofactor">
    <cofactor evidence="8">
        <name>FMNH2</name>
        <dbReference type="ChEBI" id="CHEBI:57618"/>
    </cofactor>
    <text evidence="8">Reduced FMN (FMNH(2)).</text>
</comment>
<evidence type="ECO:0000256" key="1">
    <source>
        <dbReference type="ARBA" id="ARBA00005044"/>
    </source>
</evidence>
<dbReference type="InterPro" id="IPR020541">
    <property type="entry name" value="Chorismate_synthase_CS"/>
</dbReference>
<dbReference type="UniPathway" id="UPA00053">
    <property type="reaction ID" value="UER00090"/>
</dbReference>
<dbReference type="eggNOG" id="COG0082">
    <property type="taxonomic scope" value="Bacteria"/>
</dbReference>
<evidence type="ECO:0000256" key="3">
    <source>
        <dbReference type="ARBA" id="ARBA00013036"/>
    </source>
</evidence>
<proteinExistence type="inferred from homology"/>
<dbReference type="RefSeq" id="WP_007897612.1">
    <property type="nucleotide sequence ID" value="NZ_JH379378.1"/>
</dbReference>
<dbReference type="HOGENOM" id="CLU_034547_3_1_10"/>
<dbReference type="GO" id="GO:0004107">
    <property type="term" value="F:chorismate synthase activity"/>
    <property type="evidence" value="ECO:0007669"/>
    <property type="project" value="UniProtKB-UniRule"/>
</dbReference>
<dbReference type="GO" id="GO:0010181">
    <property type="term" value="F:FMN binding"/>
    <property type="evidence" value="ECO:0007669"/>
    <property type="project" value="TreeGrafter"/>
</dbReference>
<dbReference type="InterPro" id="IPR035904">
    <property type="entry name" value="Chorismate_synth_AroC_sf"/>
</dbReference>
<evidence type="ECO:0000256" key="7">
    <source>
        <dbReference type="NCBIfam" id="TIGR00033"/>
    </source>
</evidence>
<name>G6AVI0_9BACT</name>
<dbReference type="PROSITE" id="PS00787">
    <property type="entry name" value="CHORISMATE_SYNTHASE_1"/>
    <property type="match status" value="1"/>
</dbReference>
<feature type="non-terminal residue" evidence="9">
    <location>
        <position position="170"/>
    </location>
</feature>
<evidence type="ECO:0000256" key="2">
    <source>
        <dbReference type="ARBA" id="ARBA00008014"/>
    </source>
</evidence>
<reference evidence="9 10" key="1">
    <citation type="submission" date="2011-08" db="EMBL/GenBank/DDBJ databases">
        <authorList>
            <person name="Weinstock G."/>
            <person name="Sodergren E."/>
            <person name="Clifton S."/>
            <person name="Fulton L."/>
            <person name="Fulton B."/>
            <person name="Courtney L."/>
            <person name="Fronick C."/>
            <person name="Harrison M."/>
            <person name="Strong C."/>
            <person name="Farmer C."/>
            <person name="Delahaunty K."/>
            <person name="Markovic C."/>
            <person name="Hall O."/>
            <person name="Minx P."/>
            <person name="Tomlinson C."/>
            <person name="Mitreva M."/>
            <person name="Hou S."/>
            <person name="Chen J."/>
            <person name="Wollam A."/>
            <person name="Pepin K.H."/>
            <person name="Johnson M."/>
            <person name="Bhonagiri V."/>
            <person name="Zhang X."/>
            <person name="Suruliraj S."/>
            <person name="Warren W."/>
            <person name="Chinwalla A."/>
            <person name="Mardis E.R."/>
            <person name="Wilson R.K."/>
        </authorList>
    </citation>
    <scope>NUCLEOTIDE SEQUENCE [LARGE SCALE GENOMIC DNA]</scope>
    <source>
        <strain evidence="9 10">DSM 18206</strain>
    </source>
</reference>
<comment type="caution">
    <text evidence="9">The sequence shown here is derived from an EMBL/GenBank/DDBJ whole genome shotgun (WGS) entry which is preliminary data.</text>
</comment>
<dbReference type="InterPro" id="IPR000453">
    <property type="entry name" value="Chorismate_synth"/>
</dbReference>
<evidence type="ECO:0000313" key="10">
    <source>
        <dbReference type="Proteomes" id="UP000004407"/>
    </source>
</evidence>
<evidence type="ECO:0000256" key="4">
    <source>
        <dbReference type="ARBA" id="ARBA00022605"/>
    </source>
</evidence>
<organism evidence="9 10">
    <name type="scientific">Leyella stercorea DSM 18206</name>
    <dbReference type="NCBI Taxonomy" id="1002367"/>
    <lineage>
        <taxon>Bacteria</taxon>
        <taxon>Pseudomonadati</taxon>
        <taxon>Bacteroidota</taxon>
        <taxon>Bacteroidia</taxon>
        <taxon>Bacteroidales</taxon>
        <taxon>Prevotellaceae</taxon>
        <taxon>Leyella</taxon>
    </lineage>
</organism>
<evidence type="ECO:0000313" key="9">
    <source>
        <dbReference type="EMBL" id="EHJ41607.1"/>
    </source>
</evidence>
<dbReference type="GO" id="GO:0009423">
    <property type="term" value="P:chorismate biosynthetic process"/>
    <property type="evidence" value="ECO:0007669"/>
    <property type="project" value="UniProtKB-UniRule"/>
</dbReference>
<dbReference type="EMBL" id="AFZZ01000056">
    <property type="protein sequence ID" value="EHJ41607.1"/>
    <property type="molecule type" value="Genomic_DNA"/>
</dbReference>
<dbReference type="GO" id="GO:0008652">
    <property type="term" value="P:amino acid biosynthetic process"/>
    <property type="evidence" value="ECO:0007669"/>
    <property type="project" value="UniProtKB-KW"/>
</dbReference>
<evidence type="ECO:0000256" key="5">
    <source>
        <dbReference type="ARBA" id="ARBA00023141"/>
    </source>
</evidence>
<gene>
    <name evidence="9" type="ORF">HMPREF0673_00615</name>
</gene>
<dbReference type="EC" id="4.2.3.5" evidence="3 7"/>
<dbReference type="Pfam" id="PF01264">
    <property type="entry name" value="Chorismate_synt"/>
    <property type="match status" value="1"/>
</dbReference>
<dbReference type="NCBIfam" id="TIGR00033">
    <property type="entry name" value="aroC"/>
    <property type="match status" value="1"/>
</dbReference>